<dbReference type="InterPro" id="IPR029119">
    <property type="entry name" value="MutY_C"/>
</dbReference>
<dbReference type="CDD" id="cd00564">
    <property type="entry name" value="TMP_TenI"/>
    <property type="match status" value="1"/>
</dbReference>
<keyword evidence="8" id="KW-0460">Magnesium</keyword>
<dbReference type="InterPro" id="IPR022998">
    <property type="entry name" value="ThiamineP_synth_TenI"/>
</dbReference>
<feature type="domain" description="Nudix hydrolase" evidence="17">
    <location>
        <begin position="1"/>
        <end position="125"/>
    </location>
</feature>
<proteinExistence type="inferred from homology"/>
<evidence type="ECO:0000256" key="9">
    <source>
        <dbReference type="ARBA" id="ARBA00023204"/>
    </source>
</evidence>
<evidence type="ECO:0000313" key="18">
    <source>
        <dbReference type="EMBL" id="MBM7120573.1"/>
    </source>
</evidence>
<comment type="catalytic activity">
    <reaction evidence="11">
        <text>8-oxo-GTP + H2O = 8-oxo-GMP + diphosphate + H(+)</text>
        <dbReference type="Rhea" id="RHEA:67616"/>
        <dbReference type="ChEBI" id="CHEBI:15377"/>
        <dbReference type="ChEBI" id="CHEBI:15378"/>
        <dbReference type="ChEBI" id="CHEBI:33019"/>
        <dbReference type="ChEBI" id="CHEBI:143553"/>
        <dbReference type="ChEBI" id="CHEBI:145694"/>
    </reaction>
</comment>
<comment type="catalytic activity">
    <reaction evidence="10">
        <text>8-oxo-dGTP + H2O = 8-oxo-dGMP + diphosphate + H(+)</text>
        <dbReference type="Rhea" id="RHEA:31575"/>
        <dbReference type="ChEBI" id="CHEBI:15377"/>
        <dbReference type="ChEBI" id="CHEBI:15378"/>
        <dbReference type="ChEBI" id="CHEBI:33019"/>
        <dbReference type="ChEBI" id="CHEBI:63224"/>
        <dbReference type="ChEBI" id="CHEBI:77896"/>
        <dbReference type="EC" id="3.6.1.55"/>
    </reaction>
</comment>
<gene>
    <name evidence="18" type="ORF">ISP20_05290</name>
</gene>
<dbReference type="InterPro" id="IPR047127">
    <property type="entry name" value="MutT-like"/>
</dbReference>
<evidence type="ECO:0000256" key="13">
    <source>
        <dbReference type="ARBA" id="ARBA00040794"/>
    </source>
</evidence>
<sequence>MHVMAGVMLDAQGRVLLAQRPPGKHLAGLWEFPGGKLEAGELPADGLVRELREELGVEAVVGAPLIRVPWHYSERFLLLDARLVHQWRGEPASLDGQALRWCEPAAVELDLLAPADRHILRALQLPTRYAITSDVPPTAFDEWQQRIRRAIAVGQSMVLLRFPQWSTTEVRKLAASLLDEARAKGTPLLLSGDVEGALALGQGVGVQLKSAQLASWQERPLPAAQWVGASCHQADDLERAVQIADFATLSPVASTASHPDATPLGWNAFARLVDRAAVPVYALGGMTLEQLDAARQAGGQGVAGIRGFW</sequence>
<evidence type="ECO:0000256" key="3">
    <source>
        <dbReference type="ARBA" id="ARBA00022457"/>
    </source>
</evidence>
<evidence type="ECO:0000313" key="19">
    <source>
        <dbReference type="Proteomes" id="UP001430065"/>
    </source>
</evidence>
<keyword evidence="6" id="KW-0227">DNA damage</keyword>
<dbReference type="EC" id="3.6.1.55" evidence="12"/>
<keyword evidence="19" id="KW-1185">Reference proteome</keyword>
<evidence type="ECO:0000259" key="17">
    <source>
        <dbReference type="PROSITE" id="PS51462"/>
    </source>
</evidence>
<evidence type="ECO:0000256" key="14">
    <source>
        <dbReference type="ARBA" id="ARBA00041592"/>
    </source>
</evidence>
<evidence type="ECO:0000256" key="12">
    <source>
        <dbReference type="ARBA" id="ARBA00038905"/>
    </source>
</evidence>
<dbReference type="InterPro" id="IPR000086">
    <property type="entry name" value="NUDIX_hydrolase_dom"/>
</dbReference>
<evidence type="ECO:0000256" key="7">
    <source>
        <dbReference type="ARBA" id="ARBA00022801"/>
    </source>
</evidence>
<dbReference type="Gene3D" id="3.90.79.10">
    <property type="entry name" value="Nucleoside Triphosphate Pyrophosphohydrolase"/>
    <property type="match status" value="1"/>
</dbReference>
<dbReference type="PROSITE" id="PS00893">
    <property type="entry name" value="NUDIX_BOX"/>
    <property type="match status" value="1"/>
</dbReference>
<evidence type="ECO:0000256" key="4">
    <source>
        <dbReference type="ARBA" id="ARBA00022705"/>
    </source>
</evidence>
<dbReference type="Pfam" id="PF02581">
    <property type="entry name" value="TMP-TENI"/>
    <property type="match status" value="1"/>
</dbReference>
<dbReference type="EMBL" id="JADIKC010000003">
    <property type="protein sequence ID" value="MBM7120573.1"/>
    <property type="molecule type" value="Genomic_DNA"/>
</dbReference>
<evidence type="ECO:0000256" key="10">
    <source>
        <dbReference type="ARBA" id="ARBA00035861"/>
    </source>
</evidence>
<dbReference type="NCBIfam" id="NF006530">
    <property type="entry name" value="PRK08999.1"/>
    <property type="match status" value="1"/>
</dbReference>
<dbReference type="PRINTS" id="PR00502">
    <property type="entry name" value="NUDIXFAMILY"/>
</dbReference>
<dbReference type="SUPFAM" id="SSF55811">
    <property type="entry name" value="Nudix"/>
    <property type="match status" value="1"/>
</dbReference>
<organism evidence="18 19">
    <name type="scientific">Dyella kyungheensis</name>
    <dbReference type="NCBI Taxonomy" id="1242174"/>
    <lineage>
        <taxon>Bacteria</taxon>
        <taxon>Pseudomonadati</taxon>
        <taxon>Pseudomonadota</taxon>
        <taxon>Gammaproteobacteria</taxon>
        <taxon>Lysobacterales</taxon>
        <taxon>Rhodanobacteraceae</taxon>
        <taxon>Dyella</taxon>
    </lineage>
</organism>
<dbReference type="CDD" id="cd03425">
    <property type="entry name" value="NUDIX_MutT_NudA_like"/>
    <property type="match status" value="1"/>
</dbReference>
<evidence type="ECO:0000256" key="2">
    <source>
        <dbReference type="ARBA" id="ARBA00005582"/>
    </source>
</evidence>
<dbReference type="PANTHER" id="PTHR47707">
    <property type="entry name" value="8-OXO-DGTP DIPHOSPHATASE"/>
    <property type="match status" value="1"/>
</dbReference>
<dbReference type="PROSITE" id="PS51462">
    <property type="entry name" value="NUDIX"/>
    <property type="match status" value="1"/>
</dbReference>
<evidence type="ECO:0000256" key="16">
    <source>
        <dbReference type="ARBA" id="ARBA00042798"/>
    </source>
</evidence>
<dbReference type="Proteomes" id="UP001430065">
    <property type="component" value="Unassembled WGS sequence"/>
</dbReference>
<protein>
    <recommendedName>
        <fullName evidence="13">8-oxo-dGTP diphosphatase</fullName>
        <ecNumber evidence="12">3.6.1.55</ecNumber>
    </recommendedName>
    <alternativeName>
        <fullName evidence="16">7,8-dihydro-8-oxoguanine-triphosphatase</fullName>
    </alternativeName>
    <alternativeName>
        <fullName evidence="15">Mutator protein MutT</fullName>
    </alternativeName>
    <alternativeName>
        <fullName evidence="14">dGTP pyrophosphohydrolase</fullName>
    </alternativeName>
</protein>
<name>A0ABS2JNQ2_9GAMM</name>
<keyword evidence="5" id="KW-0479">Metal-binding</keyword>
<dbReference type="InterPro" id="IPR020084">
    <property type="entry name" value="NUDIX_hydrolase_CS"/>
</dbReference>
<dbReference type="InterPro" id="IPR013785">
    <property type="entry name" value="Aldolase_TIM"/>
</dbReference>
<dbReference type="InterPro" id="IPR015797">
    <property type="entry name" value="NUDIX_hydrolase-like_dom_sf"/>
</dbReference>
<dbReference type="InterPro" id="IPR020476">
    <property type="entry name" value="Nudix_hydrolase"/>
</dbReference>
<comment type="cofactor">
    <cofactor evidence="1">
        <name>Mg(2+)</name>
        <dbReference type="ChEBI" id="CHEBI:18420"/>
    </cofactor>
</comment>
<dbReference type="Gene3D" id="3.20.20.70">
    <property type="entry name" value="Aldolase class I"/>
    <property type="match status" value="1"/>
</dbReference>
<dbReference type="InterPro" id="IPR036206">
    <property type="entry name" value="ThiamineP_synth_sf"/>
</dbReference>
<reference evidence="18 19" key="1">
    <citation type="submission" date="2020-10" db="EMBL/GenBank/DDBJ databases">
        <title>Phylogeny of dyella-like bacteria.</title>
        <authorList>
            <person name="Fu J."/>
        </authorList>
    </citation>
    <scope>NUCLEOTIDE SEQUENCE [LARGE SCALE GENOMIC DNA]</scope>
    <source>
        <strain evidence="18 19">THG-B117</strain>
    </source>
</reference>
<accession>A0ABS2JNQ2</accession>
<keyword evidence="7 18" id="KW-0378">Hydrolase</keyword>
<evidence type="ECO:0000256" key="8">
    <source>
        <dbReference type="ARBA" id="ARBA00022842"/>
    </source>
</evidence>
<evidence type="ECO:0000256" key="11">
    <source>
        <dbReference type="ARBA" id="ARBA00036904"/>
    </source>
</evidence>
<dbReference type="GO" id="GO:0016787">
    <property type="term" value="F:hydrolase activity"/>
    <property type="evidence" value="ECO:0007669"/>
    <property type="project" value="UniProtKB-KW"/>
</dbReference>
<dbReference type="SUPFAM" id="SSF51391">
    <property type="entry name" value="Thiamin phosphate synthase"/>
    <property type="match status" value="1"/>
</dbReference>
<keyword evidence="9" id="KW-0234">DNA repair</keyword>
<keyword evidence="4" id="KW-0235">DNA replication</keyword>
<comment type="caution">
    <text evidence="18">The sequence shown here is derived from an EMBL/GenBank/DDBJ whole genome shotgun (WGS) entry which is preliminary data.</text>
</comment>
<evidence type="ECO:0000256" key="15">
    <source>
        <dbReference type="ARBA" id="ARBA00041979"/>
    </source>
</evidence>
<dbReference type="Pfam" id="PF14815">
    <property type="entry name" value="NUDIX_4"/>
    <property type="match status" value="1"/>
</dbReference>
<evidence type="ECO:0000256" key="6">
    <source>
        <dbReference type="ARBA" id="ARBA00022763"/>
    </source>
</evidence>
<comment type="similarity">
    <text evidence="2">Belongs to the Nudix hydrolase family.</text>
</comment>
<evidence type="ECO:0000256" key="1">
    <source>
        <dbReference type="ARBA" id="ARBA00001946"/>
    </source>
</evidence>
<evidence type="ECO:0000256" key="5">
    <source>
        <dbReference type="ARBA" id="ARBA00022723"/>
    </source>
</evidence>
<keyword evidence="3" id="KW-0515">Mutator protein</keyword>
<dbReference type="PANTHER" id="PTHR47707:SF1">
    <property type="entry name" value="NUDIX HYDROLASE FAMILY PROTEIN"/>
    <property type="match status" value="1"/>
</dbReference>